<evidence type="ECO:0000313" key="6">
    <source>
        <dbReference type="EMBL" id="KAK5994402.1"/>
    </source>
</evidence>
<proteinExistence type="inferred from homology"/>
<keyword evidence="7" id="KW-1185">Reference proteome</keyword>
<gene>
    <name evidence="6" type="ORF">PT974_04876</name>
</gene>
<sequence>MPPRILPASTSACCGLAVNSPATSLTAFFARLTLQQTRHASILNSLANNPGALHKKKRVGRGPSSGHGKTSGRGHKGQGQHGKVNPWFQGGQTPLIVKLGRKGFDNFRAAKISEVNLDQIQNWIDQGRLDPTKQITPKELIQSGLIGSVKDGVKILSRGSELLKQPIDVMVSRVSAGAIAAIEAAGGKVVTRYYTKLAIERLLTGESVNTDKPLPVGKEHVEAVLAAARKAPFRYRLPDPTSRADIEYYRDPAHRGYLSYQVAPGQSPSLYFRVPGERKVKSAAKAEKKTEETLW</sequence>
<dbReference type="InterPro" id="IPR021131">
    <property type="entry name" value="Ribosomal_uL15/eL18"/>
</dbReference>
<evidence type="ECO:0000256" key="2">
    <source>
        <dbReference type="ARBA" id="ARBA00022980"/>
    </source>
</evidence>
<evidence type="ECO:0000256" key="1">
    <source>
        <dbReference type="ARBA" id="ARBA00007320"/>
    </source>
</evidence>
<dbReference type="Gene3D" id="3.100.10.10">
    <property type="match status" value="1"/>
</dbReference>
<feature type="region of interest" description="Disordered" evidence="4">
    <location>
        <begin position="46"/>
        <end position="89"/>
    </location>
</feature>
<dbReference type="HAMAP" id="MF_01341">
    <property type="entry name" value="Ribosomal_uL15"/>
    <property type="match status" value="1"/>
</dbReference>
<name>A0ABR0SQF5_9HYPO</name>
<accession>A0ABR0SQF5</accession>
<dbReference type="InterPro" id="IPR005749">
    <property type="entry name" value="Ribosomal_uL15_bac-type"/>
</dbReference>
<evidence type="ECO:0000256" key="4">
    <source>
        <dbReference type="SAM" id="MobiDB-lite"/>
    </source>
</evidence>
<evidence type="ECO:0000256" key="3">
    <source>
        <dbReference type="ARBA" id="ARBA00023274"/>
    </source>
</evidence>
<comment type="similarity">
    <text evidence="1">Belongs to the universal ribosomal protein uL15 family.</text>
</comment>
<dbReference type="EMBL" id="JAVFKD010000010">
    <property type="protein sequence ID" value="KAK5994402.1"/>
    <property type="molecule type" value="Genomic_DNA"/>
</dbReference>
<comment type="caution">
    <text evidence="6">The sequence shown here is derived from an EMBL/GenBank/DDBJ whole genome shotgun (WGS) entry which is preliminary data.</text>
</comment>
<dbReference type="PANTHER" id="PTHR12934">
    <property type="entry name" value="50S RIBOSOMAL PROTEIN L15"/>
    <property type="match status" value="1"/>
</dbReference>
<dbReference type="NCBIfam" id="TIGR01071">
    <property type="entry name" value="rplO_bact"/>
    <property type="match status" value="1"/>
</dbReference>
<protein>
    <submittedName>
        <fullName evidence="6">YmL10/YmL18</fullName>
    </submittedName>
</protein>
<dbReference type="SUPFAM" id="SSF52080">
    <property type="entry name" value="Ribosomal proteins L15p and L18e"/>
    <property type="match status" value="1"/>
</dbReference>
<keyword evidence="3" id="KW-0687">Ribonucleoprotein</keyword>
<dbReference type="PANTHER" id="PTHR12934:SF11">
    <property type="entry name" value="LARGE RIBOSOMAL SUBUNIT PROTEIN UL15M"/>
    <property type="match status" value="1"/>
</dbReference>
<dbReference type="Pfam" id="PF00828">
    <property type="entry name" value="Ribosomal_L27A"/>
    <property type="match status" value="1"/>
</dbReference>
<reference evidence="6 7" key="1">
    <citation type="submission" date="2024-01" db="EMBL/GenBank/DDBJ databases">
        <title>Complete genome of Cladobotryum mycophilum ATHUM6906.</title>
        <authorList>
            <person name="Christinaki A.C."/>
            <person name="Myridakis A.I."/>
            <person name="Kouvelis V.N."/>
        </authorList>
    </citation>
    <scope>NUCLEOTIDE SEQUENCE [LARGE SCALE GENOMIC DNA]</scope>
    <source>
        <strain evidence="6 7">ATHUM6906</strain>
    </source>
</reference>
<evidence type="ECO:0000259" key="5">
    <source>
        <dbReference type="Pfam" id="PF00828"/>
    </source>
</evidence>
<dbReference type="InterPro" id="IPR036227">
    <property type="entry name" value="Ribosomal_uL15/eL18_sf"/>
</dbReference>
<evidence type="ECO:0000313" key="7">
    <source>
        <dbReference type="Proteomes" id="UP001338125"/>
    </source>
</evidence>
<dbReference type="InterPro" id="IPR030878">
    <property type="entry name" value="Ribosomal_uL15"/>
</dbReference>
<feature type="domain" description="Large ribosomal subunit protein uL15/eL18" evidence="5">
    <location>
        <begin position="114"/>
        <end position="190"/>
    </location>
</feature>
<keyword evidence="2" id="KW-0689">Ribosomal protein</keyword>
<organism evidence="6 7">
    <name type="scientific">Cladobotryum mycophilum</name>
    <dbReference type="NCBI Taxonomy" id="491253"/>
    <lineage>
        <taxon>Eukaryota</taxon>
        <taxon>Fungi</taxon>
        <taxon>Dikarya</taxon>
        <taxon>Ascomycota</taxon>
        <taxon>Pezizomycotina</taxon>
        <taxon>Sordariomycetes</taxon>
        <taxon>Hypocreomycetidae</taxon>
        <taxon>Hypocreales</taxon>
        <taxon>Hypocreaceae</taxon>
        <taxon>Cladobotryum</taxon>
    </lineage>
</organism>
<dbReference type="Proteomes" id="UP001338125">
    <property type="component" value="Unassembled WGS sequence"/>
</dbReference>